<gene>
    <name evidence="8 14" type="primary">proC</name>
    <name evidence="14" type="ORF">COZ13_00980</name>
</gene>
<dbReference type="GO" id="GO:0004735">
    <property type="term" value="F:pyrroline-5-carboxylate reductase activity"/>
    <property type="evidence" value="ECO:0007669"/>
    <property type="project" value="UniProtKB-UniRule"/>
</dbReference>
<proteinExistence type="inferred from homology"/>
<evidence type="ECO:0000256" key="5">
    <source>
        <dbReference type="ARBA" id="ARBA00022650"/>
    </source>
</evidence>
<evidence type="ECO:0000256" key="7">
    <source>
        <dbReference type="ARBA" id="ARBA00023002"/>
    </source>
</evidence>
<dbReference type="Gene3D" id="1.10.3730.10">
    <property type="entry name" value="ProC C-terminal domain-like"/>
    <property type="match status" value="1"/>
</dbReference>
<feature type="domain" description="Pyrroline-5-carboxylate reductase catalytic N-terminal" evidence="12">
    <location>
        <begin position="6"/>
        <end position="101"/>
    </location>
</feature>
<dbReference type="Gene3D" id="3.40.50.720">
    <property type="entry name" value="NAD(P)-binding Rossmann-like Domain"/>
    <property type="match status" value="1"/>
</dbReference>
<keyword evidence="4 8" id="KW-0028">Amino-acid biosynthesis</keyword>
<dbReference type="InterPro" id="IPR000304">
    <property type="entry name" value="Pyrroline-COOH_reductase"/>
</dbReference>
<dbReference type="EC" id="1.5.1.2" evidence="8 9"/>
<feature type="binding site" evidence="10">
    <location>
        <position position="59"/>
    </location>
    <ligand>
        <name>NADPH</name>
        <dbReference type="ChEBI" id="CHEBI:57783"/>
    </ligand>
</feature>
<accession>A0A2M7P4C0</accession>
<dbReference type="Pfam" id="PF14748">
    <property type="entry name" value="P5CR_dimer"/>
    <property type="match status" value="1"/>
</dbReference>
<comment type="similarity">
    <text evidence="2 8 11">Belongs to the pyrroline-5-carboxylate reductase family.</text>
</comment>
<feature type="binding site" evidence="10">
    <location>
        <begin position="72"/>
        <end position="75"/>
    </location>
    <ligand>
        <name>NADP(+)</name>
        <dbReference type="ChEBI" id="CHEBI:58349"/>
    </ligand>
</feature>
<comment type="subcellular location">
    <subcellularLocation>
        <location evidence="1 8">Cytoplasm</location>
    </subcellularLocation>
</comment>
<dbReference type="GO" id="GO:0055129">
    <property type="term" value="P:L-proline biosynthetic process"/>
    <property type="evidence" value="ECO:0007669"/>
    <property type="project" value="UniProtKB-UniRule"/>
</dbReference>
<dbReference type="HAMAP" id="MF_01925">
    <property type="entry name" value="P5C_reductase"/>
    <property type="match status" value="1"/>
</dbReference>
<dbReference type="PROSITE" id="PS00521">
    <property type="entry name" value="P5CR"/>
    <property type="match status" value="1"/>
</dbReference>
<comment type="caution">
    <text evidence="14">The sequence shown here is derived from an EMBL/GenBank/DDBJ whole genome shotgun (WGS) entry which is preliminary data.</text>
</comment>
<dbReference type="FunFam" id="3.40.50.720:FF:000190">
    <property type="entry name" value="Pyrroline-5-carboxylate reductase"/>
    <property type="match status" value="1"/>
</dbReference>
<comment type="pathway">
    <text evidence="8 11">Amino-acid biosynthesis; L-proline biosynthesis; L-proline from L-glutamate 5-semialdehyde: step 1/1.</text>
</comment>
<dbReference type="GO" id="GO:0005737">
    <property type="term" value="C:cytoplasm"/>
    <property type="evidence" value="ECO:0007669"/>
    <property type="project" value="UniProtKB-SubCell"/>
</dbReference>
<organism evidence="14 15">
    <name type="scientific">Candidatus Desantisbacteria bacterium CG_4_10_14_3_um_filter_40_18</name>
    <dbReference type="NCBI Taxonomy" id="1974544"/>
    <lineage>
        <taxon>Bacteria</taxon>
        <taxon>Candidatus Desantisiibacteriota</taxon>
    </lineage>
</organism>
<keyword evidence="3 8" id="KW-0963">Cytoplasm</keyword>
<dbReference type="InterPro" id="IPR008927">
    <property type="entry name" value="6-PGluconate_DH-like_C_sf"/>
</dbReference>
<dbReference type="InterPro" id="IPR053790">
    <property type="entry name" value="P5CR-like_CS"/>
</dbReference>
<keyword evidence="7 8" id="KW-0560">Oxidoreductase</keyword>
<feature type="binding site" evidence="10">
    <location>
        <begin position="10"/>
        <end position="15"/>
    </location>
    <ligand>
        <name>NADP(+)</name>
        <dbReference type="ChEBI" id="CHEBI:58349"/>
    </ligand>
</feature>
<dbReference type="Proteomes" id="UP000231028">
    <property type="component" value="Unassembled WGS sequence"/>
</dbReference>
<evidence type="ECO:0000259" key="12">
    <source>
        <dbReference type="Pfam" id="PF03807"/>
    </source>
</evidence>
<dbReference type="SUPFAM" id="SSF51735">
    <property type="entry name" value="NAD(P)-binding Rossmann-fold domains"/>
    <property type="match status" value="1"/>
</dbReference>
<keyword evidence="5 8" id="KW-0641">Proline biosynthesis</keyword>
<keyword evidence="6 8" id="KW-0521">NADP</keyword>
<evidence type="ECO:0000256" key="1">
    <source>
        <dbReference type="ARBA" id="ARBA00004496"/>
    </source>
</evidence>
<evidence type="ECO:0000313" key="14">
    <source>
        <dbReference type="EMBL" id="PIY20366.1"/>
    </source>
</evidence>
<dbReference type="NCBIfam" id="TIGR00112">
    <property type="entry name" value="proC"/>
    <property type="match status" value="1"/>
</dbReference>
<dbReference type="Pfam" id="PF03807">
    <property type="entry name" value="F420_oxidored"/>
    <property type="match status" value="1"/>
</dbReference>
<dbReference type="SUPFAM" id="SSF48179">
    <property type="entry name" value="6-phosphogluconate dehydrogenase C-terminal domain-like"/>
    <property type="match status" value="1"/>
</dbReference>
<evidence type="ECO:0000313" key="15">
    <source>
        <dbReference type="Proteomes" id="UP000231028"/>
    </source>
</evidence>
<evidence type="ECO:0000256" key="3">
    <source>
        <dbReference type="ARBA" id="ARBA00022490"/>
    </source>
</evidence>
<protein>
    <recommendedName>
        <fullName evidence="8 9">Pyrroline-5-carboxylate reductase</fullName>
        <shortName evidence="8">P5C reductase</shortName>
        <shortName evidence="8">P5CR</shortName>
        <ecNumber evidence="8 9">1.5.1.2</ecNumber>
    </recommendedName>
    <alternativeName>
        <fullName evidence="8">PCA reductase</fullName>
    </alternativeName>
</protein>
<dbReference type="InterPro" id="IPR029036">
    <property type="entry name" value="P5CR_dimer"/>
</dbReference>
<reference evidence="15" key="1">
    <citation type="submission" date="2017-09" db="EMBL/GenBank/DDBJ databases">
        <title>Depth-based differentiation of microbial function through sediment-hosted aquifers and enrichment of novel symbionts in the deep terrestrial subsurface.</title>
        <authorList>
            <person name="Probst A.J."/>
            <person name="Ladd B."/>
            <person name="Jarett J.K."/>
            <person name="Geller-Mcgrath D.E."/>
            <person name="Sieber C.M.K."/>
            <person name="Emerson J.B."/>
            <person name="Anantharaman K."/>
            <person name="Thomas B.C."/>
            <person name="Malmstrom R."/>
            <person name="Stieglmeier M."/>
            <person name="Klingl A."/>
            <person name="Woyke T."/>
            <person name="Ryan C.M."/>
            <person name="Banfield J.F."/>
        </authorList>
    </citation>
    <scope>NUCLEOTIDE SEQUENCE [LARGE SCALE GENOMIC DNA]</scope>
</reference>
<dbReference type="UniPathway" id="UPA00098">
    <property type="reaction ID" value="UER00361"/>
</dbReference>
<name>A0A2M7P4C0_9BACT</name>
<evidence type="ECO:0000256" key="9">
    <source>
        <dbReference type="NCBIfam" id="TIGR00112"/>
    </source>
</evidence>
<sequence>MLFSKRLAFIGAGNMAEALIQGILDASLLKKDEMIASDVTQSRATYVQEKTGVIVLAENAQTAKQAETIILAVKPQMMRAAIKEIAGVLSPEQLVISIAAGVKTNTIEGYLTQPLPVIRVMPNTPAMVGCSATAICKGKYANDDHLKWAIKIFEAVGFVVVVDEKLMDTVTALSGSGPAYIFTIIESLIDAGVELGLPRDIACGLTIQTVKGAAIMLEETQKHPAVLKNMVTSPGGTTAAGLHALEKNGLRVAILEAIIAAENRAKELG</sequence>
<dbReference type="InterPro" id="IPR028939">
    <property type="entry name" value="P5C_Rdtase_cat_N"/>
</dbReference>
<comment type="catalytic activity">
    <reaction evidence="8 11">
        <text>L-proline + NADP(+) = (S)-1-pyrroline-5-carboxylate + NADPH + 2 H(+)</text>
        <dbReference type="Rhea" id="RHEA:14109"/>
        <dbReference type="ChEBI" id="CHEBI:15378"/>
        <dbReference type="ChEBI" id="CHEBI:17388"/>
        <dbReference type="ChEBI" id="CHEBI:57783"/>
        <dbReference type="ChEBI" id="CHEBI:58349"/>
        <dbReference type="ChEBI" id="CHEBI:60039"/>
        <dbReference type="EC" id="1.5.1.2"/>
    </reaction>
</comment>
<feature type="domain" description="Pyrroline-5-carboxylate reductase dimerisation" evidence="13">
    <location>
        <begin position="164"/>
        <end position="268"/>
    </location>
</feature>
<dbReference type="PANTHER" id="PTHR11645:SF0">
    <property type="entry name" value="PYRROLINE-5-CARBOXYLATE REDUCTASE 3"/>
    <property type="match status" value="1"/>
</dbReference>
<dbReference type="PANTHER" id="PTHR11645">
    <property type="entry name" value="PYRROLINE-5-CARBOXYLATE REDUCTASE"/>
    <property type="match status" value="1"/>
</dbReference>
<dbReference type="PIRSF" id="PIRSF000193">
    <property type="entry name" value="Pyrrol-5-carb_rd"/>
    <property type="match status" value="1"/>
</dbReference>
<dbReference type="InterPro" id="IPR036291">
    <property type="entry name" value="NAD(P)-bd_dom_sf"/>
</dbReference>
<comment type="function">
    <text evidence="8">Catalyzes the reduction of 1-pyrroline-5-carboxylate (PCA) to L-proline.</text>
</comment>
<dbReference type="EMBL" id="PFKI01000035">
    <property type="protein sequence ID" value="PIY20366.1"/>
    <property type="molecule type" value="Genomic_DNA"/>
</dbReference>
<comment type="catalytic activity">
    <reaction evidence="8">
        <text>L-proline + NAD(+) = (S)-1-pyrroline-5-carboxylate + NADH + 2 H(+)</text>
        <dbReference type="Rhea" id="RHEA:14105"/>
        <dbReference type="ChEBI" id="CHEBI:15378"/>
        <dbReference type="ChEBI" id="CHEBI:17388"/>
        <dbReference type="ChEBI" id="CHEBI:57540"/>
        <dbReference type="ChEBI" id="CHEBI:57945"/>
        <dbReference type="ChEBI" id="CHEBI:60039"/>
        <dbReference type="EC" id="1.5.1.2"/>
    </reaction>
</comment>
<evidence type="ECO:0000256" key="8">
    <source>
        <dbReference type="HAMAP-Rule" id="MF_01925"/>
    </source>
</evidence>
<evidence type="ECO:0000256" key="11">
    <source>
        <dbReference type="RuleBase" id="RU003903"/>
    </source>
</evidence>
<evidence type="ECO:0000259" key="13">
    <source>
        <dbReference type="Pfam" id="PF14748"/>
    </source>
</evidence>
<dbReference type="FunFam" id="1.10.3730.10:FF:000001">
    <property type="entry name" value="Pyrroline-5-carboxylate reductase"/>
    <property type="match status" value="1"/>
</dbReference>
<dbReference type="AlphaFoldDB" id="A0A2M7P4C0"/>
<evidence type="ECO:0000256" key="4">
    <source>
        <dbReference type="ARBA" id="ARBA00022605"/>
    </source>
</evidence>
<evidence type="ECO:0000256" key="2">
    <source>
        <dbReference type="ARBA" id="ARBA00005525"/>
    </source>
</evidence>
<evidence type="ECO:0000256" key="6">
    <source>
        <dbReference type="ARBA" id="ARBA00022857"/>
    </source>
</evidence>
<evidence type="ECO:0000256" key="10">
    <source>
        <dbReference type="PIRSR" id="PIRSR000193-1"/>
    </source>
</evidence>